<dbReference type="UniPathway" id="UPA00042">
    <property type="reaction ID" value="UER00497"/>
</dbReference>
<dbReference type="GO" id="GO:0030632">
    <property type="term" value="P:D-alanine biosynthetic process"/>
    <property type="evidence" value="ECO:0007669"/>
    <property type="project" value="UniProtKB-UniRule"/>
</dbReference>
<dbReference type="CDD" id="cd06827">
    <property type="entry name" value="PLPDE_III_AR_proteobact"/>
    <property type="match status" value="1"/>
</dbReference>
<dbReference type="Gene3D" id="3.20.20.10">
    <property type="entry name" value="Alanine racemase"/>
    <property type="match status" value="1"/>
</dbReference>
<dbReference type="InterPro" id="IPR001608">
    <property type="entry name" value="Ala_racemase_N"/>
</dbReference>
<evidence type="ECO:0000256" key="9">
    <source>
        <dbReference type="PIRSR" id="PIRSR600821-52"/>
    </source>
</evidence>
<evidence type="ECO:0000256" key="8">
    <source>
        <dbReference type="PIRSR" id="PIRSR600821-50"/>
    </source>
</evidence>
<feature type="active site" description="Proton acceptor; specific for L-alanine" evidence="7">
    <location>
        <position position="262"/>
    </location>
</feature>
<feature type="binding site" evidence="7 9">
    <location>
        <position position="310"/>
    </location>
    <ligand>
        <name>substrate</name>
    </ligand>
</feature>
<dbReference type="InterPro" id="IPR000821">
    <property type="entry name" value="Ala_racemase"/>
</dbReference>
<protein>
    <recommendedName>
        <fullName evidence="4 7">Alanine racemase</fullName>
        <ecNumber evidence="4 7">5.1.1.1</ecNumber>
    </recommendedName>
</protein>
<dbReference type="GO" id="GO:0005829">
    <property type="term" value="C:cytosol"/>
    <property type="evidence" value="ECO:0007669"/>
    <property type="project" value="TreeGrafter"/>
</dbReference>
<proteinExistence type="inferred from homology"/>
<feature type="domain" description="Alanine racemase C-terminal" evidence="10">
    <location>
        <begin position="241"/>
        <end position="365"/>
    </location>
</feature>
<evidence type="ECO:0000256" key="3">
    <source>
        <dbReference type="ARBA" id="ARBA00007880"/>
    </source>
</evidence>
<evidence type="ECO:0000256" key="2">
    <source>
        <dbReference type="ARBA" id="ARBA00001933"/>
    </source>
</evidence>
<dbReference type="GO" id="GO:0030170">
    <property type="term" value="F:pyridoxal phosphate binding"/>
    <property type="evidence" value="ECO:0007669"/>
    <property type="project" value="UniProtKB-UniRule"/>
</dbReference>
<dbReference type="NCBIfam" id="TIGR00492">
    <property type="entry name" value="alr"/>
    <property type="match status" value="1"/>
</dbReference>
<accession>A0A0R2UBX5</accession>
<evidence type="ECO:0000256" key="6">
    <source>
        <dbReference type="ARBA" id="ARBA00023235"/>
    </source>
</evidence>
<comment type="function">
    <text evidence="7">Catalyzes the interconversion of L-alanine and D-alanine. May also act on other amino acids.</text>
</comment>
<organism evidence="11 12">
    <name type="scientific">SAR92 bacterium BACL26 MAG-121220-bin70</name>
    <dbReference type="NCBI Taxonomy" id="1655626"/>
    <lineage>
        <taxon>Bacteria</taxon>
        <taxon>Pseudomonadati</taxon>
        <taxon>Pseudomonadota</taxon>
        <taxon>Gammaproteobacteria</taxon>
        <taxon>Cellvibrionales</taxon>
        <taxon>Porticoccaceae</taxon>
        <taxon>SAR92 clade</taxon>
    </lineage>
</organism>
<dbReference type="GO" id="GO:0008784">
    <property type="term" value="F:alanine racemase activity"/>
    <property type="evidence" value="ECO:0007669"/>
    <property type="project" value="UniProtKB-UniRule"/>
</dbReference>
<evidence type="ECO:0000256" key="4">
    <source>
        <dbReference type="ARBA" id="ARBA00013089"/>
    </source>
</evidence>
<comment type="cofactor">
    <cofactor evidence="2 7 8">
        <name>pyridoxal 5'-phosphate</name>
        <dbReference type="ChEBI" id="CHEBI:597326"/>
    </cofactor>
</comment>
<dbReference type="InterPro" id="IPR011079">
    <property type="entry name" value="Ala_racemase_C"/>
</dbReference>
<evidence type="ECO:0000313" key="11">
    <source>
        <dbReference type="EMBL" id="KRO96977.1"/>
    </source>
</evidence>
<dbReference type="HAMAP" id="MF_01201">
    <property type="entry name" value="Ala_racemase"/>
    <property type="match status" value="1"/>
</dbReference>
<comment type="pathway">
    <text evidence="7">Amino-acid biosynthesis; D-alanine biosynthesis; D-alanine from L-alanine: step 1/1.</text>
</comment>
<dbReference type="PRINTS" id="PR00992">
    <property type="entry name" value="ALARACEMASE"/>
</dbReference>
<comment type="caution">
    <text evidence="11">The sequence shown here is derived from an EMBL/GenBank/DDBJ whole genome shotgun (WGS) entry which is preliminary data.</text>
</comment>
<feature type="binding site" evidence="7 9">
    <location>
        <position position="131"/>
    </location>
    <ligand>
        <name>substrate</name>
    </ligand>
</feature>
<dbReference type="Pfam" id="PF01168">
    <property type="entry name" value="Ala_racemase_N"/>
    <property type="match status" value="1"/>
</dbReference>
<keyword evidence="6 7" id="KW-0413">Isomerase</keyword>
<evidence type="ECO:0000256" key="7">
    <source>
        <dbReference type="HAMAP-Rule" id="MF_01201"/>
    </source>
</evidence>
<sequence>MSRPTVAVVDLKSLRSNFALAQSLAPGANAIPMVKANAYGHGMIEVSRALAESAPAFGVASIDEALTLRQAGIQQPILLLEGTFSCDEVAIAADNNFMLMVENLVQNDAIVNASISQPIIVWLGIDTGMHRLGFQPKEAIQAYQALKNSDNVAKPIIAASHFACADDMGSSATSAQLAIFDQWIKSQTLASGDIIKQSLANSAAILAWPKTHRDWQRPGYMLYGNSPFSEEQDNADKLIPVMSLQSAVISIRCISSGESVGYTANWTAKRDSTIATITVGYGDGYPRHAPNGTPVLINGVRCPLVGRVSMDMITVDVTDLDLVSIGDKVVLWGPELPVNEIAHHCDTIGYELLTRMPSRVPRIYVN</sequence>
<evidence type="ECO:0000256" key="5">
    <source>
        <dbReference type="ARBA" id="ARBA00022898"/>
    </source>
</evidence>
<comment type="catalytic activity">
    <reaction evidence="1 7">
        <text>L-alanine = D-alanine</text>
        <dbReference type="Rhea" id="RHEA:20249"/>
        <dbReference type="ChEBI" id="CHEBI:57416"/>
        <dbReference type="ChEBI" id="CHEBI:57972"/>
        <dbReference type="EC" id="5.1.1.1"/>
    </reaction>
</comment>
<dbReference type="EMBL" id="LICA01000024">
    <property type="protein sequence ID" value="KRO96977.1"/>
    <property type="molecule type" value="Genomic_DNA"/>
</dbReference>
<dbReference type="PANTHER" id="PTHR30511">
    <property type="entry name" value="ALANINE RACEMASE"/>
    <property type="match status" value="1"/>
</dbReference>
<dbReference type="FunFam" id="2.40.37.10:FF:000002">
    <property type="entry name" value="Alanine racemase"/>
    <property type="match status" value="1"/>
</dbReference>
<dbReference type="PANTHER" id="PTHR30511:SF0">
    <property type="entry name" value="ALANINE RACEMASE, CATABOLIC-RELATED"/>
    <property type="match status" value="1"/>
</dbReference>
<feature type="active site" description="Proton acceptor; specific for D-alanine" evidence="7">
    <location>
        <position position="35"/>
    </location>
</feature>
<dbReference type="AlphaFoldDB" id="A0A0R2UBX5"/>
<feature type="modified residue" description="N6-(pyridoxal phosphate)lysine" evidence="7 8">
    <location>
        <position position="35"/>
    </location>
</feature>
<name>A0A0R2UBX5_9GAMM</name>
<dbReference type="SUPFAM" id="SSF51419">
    <property type="entry name" value="PLP-binding barrel"/>
    <property type="match status" value="1"/>
</dbReference>
<evidence type="ECO:0000259" key="10">
    <source>
        <dbReference type="SMART" id="SM01005"/>
    </source>
</evidence>
<evidence type="ECO:0000256" key="1">
    <source>
        <dbReference type="ARBA" id="ARBA00000316"/>
    </source>
</evidence>
<dbReference type="InterPro" id="IPR029066">
    <property type="entry name" value="PLP-binding_barrel"/>
</dbReference>
<dbReference type="Proteomes" id="UP000051213">
    <property type="component" value="Unassembled WGS sequence"/>
</dbReference>
<dbReference type="InterPro" id="IPR009006">
    <property type="entry name" value="Ala_racemase/Decarboxylase_C"/>
</dbReference>
<dbReference type="Pfam" id="PF00842">
    <property type="entry name" value="Ala_racemase_C"/>
    <property type="match status" value="1"/>
</dbReference>
<comment type="similarity">
    <text evidence="3 7">Belongs to the alanine racemase family.</text>
</comment>
<reference evidence="11 12" key="1">
    <citation type="submission" date="2015-10" db="EMBL/GenBank/DDBJ databases">
        <title>Metagenome-Assembled Genomes uncover a global brackish microbiome.</title>
        <authorList>
            <person name="Hugerth L.W."/>
            <person name="Larsson J."/>
            <person name="Alneberg J."/>
            <person name="Lindh M.V."/>
            <person name="Legrand C."/>
            <person name="Pinhassi J."/>
            <person name="Andersson A.F."/>
        </authorList>
    </citation>
    <scope>NUCLEOTIDE SEQUENCE [LARGE SCALE GENOMIC DNA]</scope>
    <source>
        <strain evidence="11">BACL26 MAG-121220-bin70</strain>
    </source>
</reference>
<dbReference type="EC" id="5.1.1.1" evidence="4 7"/>
<keyword evidence="5 7" id="KW-0663">Pyridoxal phosphate</keyword>
<dbReference type="FunFam" id="3.20.20.10:FF:000002">
    <property type="entry name" value="Alanine racemase"/>
    <property type="match status" value="1"/>
</dbReference>
<dbReference type="SMART" id="SM01005">
    <property type="entry name" value="Ala_racemase_C"/>
    <property type="match status" value="1"/>
</dbReference>
<dbReference type="SUPFAM" id="SSF50621">
    <property type="entry name" value="Alanine racemase C-terminal domain-like"/>
    <property type="match status" value="1"/>
</dbReference>
<gene>
    <name evidence="11" type="primary">alr</name>
    <name evidence="11" type="ORF">ABS24_10025</name>
</gene>
<dbReference type="Gene3D" id="2.40.37.10">
    <property type="entry name" value="Lyase, Ornithine Decarboxylase, Chain A, domain 1"/>
    <property type="match status" value="1"/>
</dbReference>
<evidence type="ECO:0000313" key="12">
    <source>
        <dbReference type="Proteomes" id="UP000051213"/>
    </source>
</evidence>